<feature type="binding site" evidence="6">
    <location>
        <position position="88"/>
    </location>
    <ligand>
        <name>Mg(2+)</name>
        <dbReference type="ChEBI" id="CHEBI:18420"/>
        <label>1</label>
        <note>catalytic</note>
    </ligand>
</feature>
<dbReference type="PRINTS" id="PR00377">
    <property type="entry name" value="IMPHPHTASES"/>
</dbReference>
<comment type="similarity">
    <text evidence="7">Belongs to the inositol monophosphatase superfamily.</text>
</comment>
<reference evidence="8" key="2">
    <citation type="submission" date="2021-04" db="EMBL/GenBank/DDBJ databases">
        <authorList>
            <person name="Gilroy R."/>
        </authorList>
    </citation>
    <scope>NUCLEOTIDE SEQUENCE</scope>
    <source>
        <strain evidence="8">ChiBcec16_6824</strain>
    </source>
</reference>
<dbReference type="InterPro" id="IPR000760">
    <property type="entry name" value="Inositol_monophosphatase-like"/>
</dbReference>
<dbReference type="GO" id="GO:0008934">
    <property type="term" value="F:inositol monophosphate 1-phosphatase activity"/>
    <property type="evidence" value="ECO:0007669"/>
    <property type="project" value="InterPro"/>
</dbReference>
<dbReference type="PANTHER" id="PTHR20854">
    <property type="entry name" value="INOSITOL MONOPHOSPHATASE"/>
    <property type="match status" value="1"/>
</dbReference>
<sequence>MTVLTDPLAEGAVRAVWEAGRLLADPAAVRSIRAKSETDYVTNVDLEVQEFLRERLAALTPGVQFMGEEQDNSCLDWSRPCWILDPVDGTTNLIHQFRRSAISLALAEGGQIVFGMVYNPYTEECFTARRGGGAFRNGVPIQVSAVSRLEDSLLSAGTVPGQRELADAAFRQMRALYDRCQDVRRMGCASLELCDVACGRLEGYVELSLQPWDYAAGMLILAEAGGQVTAPGGAPLSLAEGGPLLASNGRLHSALQTILKE</sequence>
<dbReference type="GO" id="GO:0046872">
    <property type="term" value="F:metal ion binding"/>
    <property type="evidence" value="ECO:0007669"/>
    <property type="project" value="UniProtKB-KW"/>
</dbReference>
<comment type="catalytic activity">
    <reaction evidence="1 7">
        <text>a myo-inositol phosphate + H2O = myo-inositol + phosphate</text>
        <dbReference type="Rhea" id="RHEA:24056"/>
        <dbReference type="ChEBI" id="CHEBI:15377"/>
        <dbReference type="ChEBI" id="CHEBI:17268"/>
        <dbReference type="ChEBI" id="CHEBI:43474"/>
        <dbReference type="ChEBI" id="CHEBI:84139"/>
        <dbReference type="EC" id="3.1.3.25"/>
    </reaction>
</comment>
<accession>A0A9D2BYF9</accession>
<dbReference type="InterPro" id="IPR033942">
    <property type="entry name" value="IMPase"/>
</dbReference>
<dbReference type="Proteomes" id="UP000823868">
    <property type="component" value="Unassembled WGS sequence"/>
</dbReference>
<dbReference type="EMBL" id="DXDX01000048">
    <property type="protein sequence ID" value="HIY20748.1"/>
    <property type="molecule type" value="Genomic_DNA"/>
</dbReference>
<evidence type="ECO:0000256" key="2">
    <source>
        <dbReference type="ARBA" id="ARBA00001946"/>
    </source>
</evidence>
<comment type="caution">
    <text evidence="8">The sequence shown here is derived from an EMBL/GenBank/DDBJ whole genome shotgun (WGS) entry which is preliminary data.</text>
</comment>
<dbReference type="PROSITE" id="PS00630">
    <property type="entry name" value="IMP_2"/>
    <property type="match status" value="1"/>
</dbReference>
<name>A0A9D2BYF9_9FIRM</name>
<dbReference type="EC" id="3.1.3.25" evidence="7"/>
<dbReference type="GO" id="GO:0007165">
    <property type="term" value="P:signal transduction"/>
    <property type="evidence" value="ECO:0007669"/>
    <property type="project" value="TreeGrafter"/>
</dbReference>
<dbReference type="Gene3D" id="3.40.190.80">
    <property type="match status" value="1"/>
</dbReference>
<comment type="cofactor">
    <cofactor evidence="2 6 7">
        <name>Mg(2+)</name>
        <dbReference type="ChEBI" id="CHEBI:18420"/>
    </cofactor>
</comment>
<feature type="binding site" evidence="6">
    <location>
        <position position="68"/>
    </location>
    <ligand>
        <name>Mg(2+)</name>
        <dbReference type="ChEBI" id="CHEBI:18420"/>
        <label>1</label>
        <note>catalytic</note>
    </ligand>
</feature>
<dbReference type="Gene3D" id="3.30.540.10">
    <property type="entry name" value="Fructose-1,6-Bisphosphatase, subunit A, domain 1"/>
    <property type="match status" value="1"/>
</dbReference>
<evidence type="ECO:0000256" key="5">
    <source>
        <dbReference type="ARBA" id="ARBA00022842"/>
    </source>
</evidence>
<dbReference type="PRINTS" id="PR01959">
    <property type="entry name" value="SBIMPHPHTASE"/>
</dbReference>
<dbReference type="InterPro" id="IPR020550">
    <property type="entry name" value="Inositol_monophosphatase_CS"/>
</dbReference>
<keyword evidence="3 6" id="KW-0479">Metal-binding</keyword>
<keyword evidence="4 7" id="KW-0378">Hydrolase</keyword>
<evidence type="ECO:0000313" key="8">
    <source>
        <dbReference type="EMBL" id="HIY20748.1"/>
    </source>
</evidence>
<dbReference type="InterPro" id="IPR022337">
    <property type="entry name" value="Inositol_monophosphatase_SuhB"/>
</dbReference>
<dbReference type="SUPFAM" id="SSF56655">
    <property type="entry name" value="Carbohydrate phosphatase"/>
    <property type="match status" value="1"/>
</dbReference>
<evidence type="ECO:0000256" key="3">
    <source>
        <dbReference type="ARBA" id="ARBA00022723"/>
    </source>
</evidence>
<feature type="binding site" evidence="6">
    <location>
        <position position="85"/>
    </location>
    <ligand>
        <name>Mg(2+)</name>
        <dbReference type="ChEBI" id="CHEBI:18420"/>
        <label>1</label>
        <note>catalytic</note>
    </ligand>
</feature>
<dbReference type="GO" id="GO:0006020">
    <property type="term" value="P:inositol metabolic process"/>
    <property type="evidence" value="ECO:0007669"/>
    <property type="project" value="TreeGrafter"/>
</dbReference>
<organism evidence="8 9">
    <name type="scientific">Candidatus Flavonifractor merdigallinarum</name>
    <dbReference type="NCBI Taxonomy" id="2838589"/>
    <lineage>
        <taxon>Bacteria</taxon>
        <taxon>Bacillati</taxon>
        <taxon>Bacillota</taxon>
        <taxon>Clostridia</taxon>
        <taxon>Eubacteriales</taxon>
        <taxon>Oscillospiraceae</taxon>
        <taxon>Flavonifractor</taxon>
    </lineage>
</organism>
<evidence type="ECO:0000256" key="6">
    <source>
        <dbReference type="PIRSR" id="PIRSR600760-2"/>
    </source>
</evidence>
<reference evidence="8" key="1">
    <citation type="journal article" date="2021" name="PeerJ">
        <title>Extensive microbial diversity within the chicken gut microbiome revealed by metagenomics and culture.</title>
        <authorList>
            <person name="Gilroy R."/>
            <person name="Ravi A."/>
            <person name="Getino M."/>
            <person name="Pursley I."/>
            <person name="Horton D.L."/>
            <person name="Alikhan N.F."/>
            <person name="Baker D."/>
            <person name="Gharbi K."/>
            <person name="Hall N."/>
            <person name="Watson M."/>
            <person name="Adriaenssens E.M."/>
            <person name="Foster-Nyarko E."/>
            <person name="Jarju S."/>
            <person name="Secka A."/>
            <person name="Antonio M."/>
            <person name="Oren A."/>
            <person name="Chaudhuri R.R."/>
            <person name="La Ragione R."/>
            <person name="Hildebrand F."/>
            <person name="Pallen M.J."/>
        </authorList>
    </citation>
    <scope>NUCLEOTIDE SEQUENCE</scope>
    <source>
        <strain evidence="8">ChiBcec16_6824</strain>
    </source>
</reference>
<dbReference type="GO" id="GO:0046854">
    <property type="term" value="P:phosphatidylinositol phosphate biosynthetic process"/>
    <property type="evidence" value="ECO:0007669"/>
    <property type="project" value="InterPro"/>
</dbReference>
<gene>
    <name evidence="8" type="ORF">H9841_02450</name>
</gene>
<evidence type="ECO:0000313" key="9">
    <source>
        <dbReference type="Proteomes" id="UP000823868"/>
    </source>
</evidence>
<keyword evidence="5 6" id="KW-0460">Magnesium</keyword>
<evidence type="ECO:0000256" key="7">
    <source>
        <dbReference type="RuleBase" id="RU364068"/>
    </source>
</evidence>
<protein>
    <recommendedName>
        <fullName evidence="7">Inositol-1-monophosphatase</fullName>
        <ecNumber evidence="7">3.1.3.25</ecNumber>
    </recommendedName>
</protein>
<proteinExistence type="inferred from homology"/>
<feature type="binding site" evidence="6">
    <location>
        <position position="213"/>
    </location>
    <ligand>
        <name>Mg(2+)</name>
        <dbReference type="ChEBI" id="CHEBI:18420"/>
        <label>1</label>
        <note>catalytic</note>
    </ligand>
</feature>
<dbReference type="CDD" id="cd01639">
    <property type="entry name" value="IMPase"/>
    <property type="match status" value="1"/>
</dbReference>
<evidence type="ECO:0000256" key="1">
    <source>
        <dbReference type="ARBA" id="ARBA00001033"/>
    </source>
</evidence>
<dbReference type="AlphaFoldDB" id="A0A9D2BYF9"/>
<evidence type="ECO:0000256" key="4">
    <source>
        <dbReference type="ARBA" id="ARBA00022801"/>
    </source>
</evidence>
<dbReference type="PANTHER" id="PTHR20854:SF4">
    <property type="entry name" value="INOSITOL-1-MONOPHOSPHATASE-RELATED"/>
    <property type="match status" value="1"/>
</dbReference>
<dbReference type="Pfam" id="PF00459">
    <property type="entry name" value="Inositol_P"/>
    <property type="match status" value="1"/>
</dbReference>